<keyword evidence="2" id="KW-1185">Reference proteome</keyword>
<evidence type="ECO:0000313" key="2">
    <source>
        <dbReference type="Proteomes" id="UP000237271"/>
    </source>
</evidence>
<comment type="caution">
    <text evidence="1">The sequence shown here is derived from an EMBL/GenBank/DDBJ whole genome shotgun (WGS) entry which is preliminary data.</text>
</comment>
<reference evidence="1 2" key="1">
    <citation type="journal article" date="2017" name="Genome Biol. Evol.">
        <title>Phytophthora megakarya and P. palmivora, closely related causal agents of cacao black pod rot, underwent increases in genome sizes and gene numbers by different mechanisms.</title>
        <authorList>
            <person name="Ali S.S."/>
            <person name="Shao J."/>
            <person name="Lary D.J."/>
            <person name="Kronmiller B."/>
            <person name="Shen D."/>
            <person name="Strem M.D."/>
            <person name="Amoako-Attah I."/>
            <person name="Akrofi A.Y."/>
            <person name="Begoude B.A."/>
            <person name="Ten Hoopen G.M."/>
            <person name="Coulibaly K."/>
            <person name="Kebe B.I."/>
            <person name="Melnick R.L."/>
            <person name="Guiltinan M.J."/>
            <person name="Tyler B.M."/>
            <person name="Meinhardt L.W."/>
            <person name="Bailey B.A."/>
        </authorList>
    </citation>
    <scope>NUCLEOTIDE SEQUENCE [LARGE SCALE GENOMIC DNA]</scope>
    <source>
        <strain evidence="2">sbr112.9</strain>
    </source>
</reference>
<organism evidence="1 2">
    <name type="scientific">Phytophthora palmivora</name>
    <dbReference type="NCBI Taxonomy" id="4796"/>
    <lineage>
        <taxon>Eukaryota</taxon>
        <taxon>Sar</taxon>
        <taxon>Stramenopiles</taxon>
        <taxon>Oomycota</taxon>
        <taxon>Peronosporomycetes</taxon>
        <taxon>Peronosporales</taxon>
        <taxon>Peronosporaceae</taxon>
        <taxon>Phytophthora</taxon>
    </lineage>
</organism>
<proteinExistence type="predicted"/>
<protein>
    <submittedName>
        <fullName evidence="1">Uncharacterized protein</fullName>
    </submittedName>
</protein>
<gene>
    <name evidence="1" type="ORF">PHPALM_15139</name>
</gene>
<sequence>MPYGLGGNTRREVNPEMADLIAKMTQAGIGKYGQQLSYGTKSEVDKPFGPIAELNIKCRAERAEEVDVLVALYMSRLNELGQDQPVRHYQPTYVNPQWISASILTPLTSKTRDVSRVALDKRFSPGTKRTLNYNIATLCWK</sequence>
<dbReference type="EMBL" id="NCKW01008095">
    <property type="protein sequence ID" value="POM68673.1"/>
    <property type="molecule type" value="Genomic_DNA"/>
</dbReference>
<dbReference type="Proteomes" id="UP000237271">
    <property type="component" value="Unassembled WGS sequence"/>
</dbReference>
<dbReference type="AlphaFoldDB" id="A0A2P4XSZ5"/>
<evidence type="ECO:0000313" key="1">
    <source>
        <dbReference type="EMBL" id="POM68673.1"/>
    </source>
</evidence>
<name>A0A2P4XSZ5_9STRA</name>
<accession>A0A2P4XSZ5</accession>